<proteinExistence type="predicted"/>
<keyword evidence="2" id="KW-1185">Reference proteome</keyword>
<comment type="caution">
    <text evidence="1">The sequence shown here is derived from an EMBL/GenBank/DDBJ whole genome shotgun (WGS) entry which is preliminary data.</text>
</comment>
<dbReference type="PANTHER" id="PTHR35721:SF1">
    <property type="entry name" value="UREIDOGLYCOLATE HYDROLASE"/>
    <property type="match status" value="1"/>
</dbReference>
<organism evidence="1 2">
    <name type="scientific">Capsicum baccatum</name>
    <name type="common">Peruvian pepper</name>
    <dbReference type="NCBI Taxonomy" id="33114"/>
    <lineage>
        <taxon>Eukaryota</taxon>
        <taxon>Viridiplantae</taxon>
        <taxon>Streptophyta</taxon>
        <taxon>Embryophyta</taxon>
        <taxon>Tracheophyta</taxon>
        <taxon>Spermatophyta</taxon>
        <taxon>Magnoliopsida</taxon>
        <taxon>eudicotyledons</taxon>
        <taxon>Gunneridae</taxon>
        <taxon>Pentapetalae</taxon>
        <taxon>asterids</taxon>
        <taxon>lamiids</taxon>
        <taxon>Solanales</taxon>
        <taxon>Solanaceae</taxon>
        <taxon>Solanoideae</taxon>
        <taxon>Capsiceae</taxon>
        <taxon>Capsicum</taxon>
    </lineage>
</organism>
<gene>
    <name evidence="1" type="ORF">CQW23_03846</name>
</gene>
<reference evidence="2" key="2">
    <citation type="journal article" date="2017" name="J. Anim. Genet.">
        <title>Multiple reference genome sequences of hot pepper reveal the massive evolution of plant disease resistance genes by retroduplication.</title>
        <authorList>
            <person name="Kim S."/>
            <person name="Park J."/>
            <person name="Yeom S.-I."/>
            <person name="Kim Y.-M."/>
            <person name="Seo E."/>
            <person name="Kim K.-T."/>
            <person name="Kim M.-S."/>
            <person name="Lee J.M."/>
            <person name="Cheong K."/>
            <person name="Shin H.-S."/>
            <person name="Kim S.-B."/>
            <person name="Han K."/>
            <person name="Lee J."/>
            <person name="Park M."/>
            <person name="Lee H.-A."/>
            <person name="Lee H.-Y."/>
            <person name="Lee Y."/>
            <person name="Oh S."/>
            <person name="Lee J.H."/>
            <person name="Choi E."/>
            <person name="Choi E."/>
            <person name="Lee S.E."/>
            <person name="Jeon J."/>
            <person name="Kim H."/>
            <person name="Choi G."/>
            <person name="Song H."/>
            <person name="Lee J."/>
            <person name="Lee S.-C."/>
            <person name="Kwon J.-K."/>
            <person name="Lee H.-Y."/>
            <person name="Koo N."/>
            <person name="Hong Y."/>
            <person name="Kim R.W."/>
            <person name="Kang W.-H."/>
            <person name="Huh J.H."/>
            <person name="Kang B.-C."/>
            <person name="Yang T.-J."/>
            <person name="Lee Y.-H."/>
            <person name="Bennetzen J.L."/>
            <person name="Choi D."/>
        </authorList>
    </citation>
    <scope>NUCLEOTIDE SEQUENCE [LARGE SCALE GENOMIC DNA]</scope>
    <source>
        <strain evidence="2">cv. PBC81</strain>
    </source>
</reference>
<protein>
    <submittedName>
        <fullName evidence="1">Uncharacterized protein</fullName>
    </submittedName>
</protein>
<dbReference type="InterPro" id="IPR011051">
    <property type="entry name" value="RmlC_Cupin_sf"/>
</dbReference>
<dbReference type="PANTHER" id="PTHR35721">
    <property type="entry name" value="UREIDOGLYCOLATE HYDROLASE"/>
    <property type="match status" value="1"/>
</dbReference>
<dbReference type="OrthoDB" id="2018886at2759"/>
<dbReference type="EMBL" id="MLFT02000002">
    <property type="protein sequence ID" value="PHT55360.1"/>
    <property type="molecule type" value="Genomic_DNA"/>
</dbReference>
<dbReference type="SUPFAM" id="SSF51182">
    <property type="entry name" value="RmlC-like cupins"/>
    <property type="match status" value="1"/>
</dbReference>
<name>A0A2G2XD05_CAPBA</name>
<dbReference type="Proteomes" id="UP000224567">
    <property type="component" value="Unassembled WGS sequence"/>
</dbReference>
<dbReference type="GO" id="GO:0004848">
    <property type="term" value="F:ureidoglycolate hydrolase activity"/>
    <property type="evidence" value="ECO:0007669"/>
    <property type="project" value="InterPro"/>
</dbReference>
<accession>A0A2G2XD05</accession>
<evidence type="ECO:0000313" key="2">
    <source>
        <dbReference type="Proteomes" id="UP000224567"/>
    </source>
</evidence>
<reference evidence="1 2" key="1">
    <citation type="journal article" date="2017" name="Genome Biol.">
        <title>New reference genome sequences of hot pepper reveal the massive evolution of plant disease-resistance genes by retroduplication.</title>
        <authorList>
            <person name="Kim S."/>
            <person name="Park J."/>
            <person name="Yeom S.I."/>
            <person name="Kim Y.M."/>
            <person name="Seo E."/>
            <person name="Kim K.T."/>
            <person name="Kim M.S."/>
            <person name="Lee J.M."/>
            <person name="Cheong K."/>
            <person name="Shin H.S."/>
            <person name="Kim S.B."/>
            <person name="Han K."/>
            <person name="Lee J."/>
            <person name="Park M."/>
            <person name="Lee H.A."/>
            <person name="Lee H.Y."/>
            <person name="Lee Y."/>
            <person name="Oh S."/>
            <person name="Lee J.H."/>
            <person name="Choi E."/>
            <person name="Choi E."/>
            <person name="Lee S.E."/>
            <person name="Jeon J."/>
            <person name="Kim H."/>
            <person name="Choi G."/>
            <person name="Song H."/>
            <person name="Lee J."/>
            <person name="Lee S.C."/>
            <person name="Kwon J.K."/>
            <person name="Lee H.Y."/>
            <person name="Koo N."/>
            <person name="Hong Y."/>
            <person name="Kim R.W."/>
            <person name="Kang W.H."/>
            <person name="Huh J.H."/>
            <person name="Kang B.C."/>
            <person name="Yang T.J."/>
            <person name="Lee Y.H."/>
            <person name="Bennetzen J.L."/>
            <person name="Choi D."/>
        </authorList>
    </citation>
    <scope>NUCLEOTIDE SEQUENCE [LARGE SCALE GENOMIC DNA]</scope>
    <source>
        <strain evidence="2">cv. PBC81</strain>
    </source>
</reference>
<dbReference type="AlphaFoldDB" id="A0A2G2XD05"/>
<dbReference type="InterPro" id="IPR024060">
    <property type="entry name" value="Ureidoglycolate_lyase_dom_sf"/>
</dbReference>
<sequence length="296" mass="33949">MDMNDLKVYNRWFMKLRLDRVLQESYEADSLEEALASTPVIEATPNGEPSDPNDSQLDLSNEMPRFYIMQIKCFQQNLSPSFDKSLTCSFCDKALSPPFFPTRSLRFSSITHHANVTQFLGSIAGDVWYLGVAKPSIVEMHGQSMSIYLPPVVDEVQAFRVSDPKFIKLNVDPSRFRLTHETSFVSARALWAIDPSKEHKFGCLIMLFQQVRRMDKNTELDPTYKIHALEAKTQQMRHFQAQKNLYTHLTPSYGSFRSSSPLLLPKHSCKKQILYNIPLLKCKAVTDANVKRKGEF</sequence>
<dbReference type="Gene3D" id="2.60.120.480">
    <property type="entry name" value="Ureidoglycolate hydrolase"/>
    <property type="match status" value="1"/>
</dbReference>
<evidence type="ECO:0000313" key="1">
    <source>
        <dbReference type="EMBL" id="PHT55360.1"/>
    </source>
</evidence>